<sequence length="2017" mass="227082">METSQREFGDTYRSRNERKRLIAEIQAVLQSFEKAKEWADLNNALQRLQKCISKPILTYIPQKEIVCKRLAQCLNPHLPSGVHTRTLEVYASILQKIGTSGLIKDLALFSSGLFPFFSYSATSIRPIFLNIIESFYIPLGKHLMPCLVGLLLCILPGLEDDKSDCFAKVHETLNSICDCVTEAHFMWALWTILLKASKIRYFTLKVIALRLAPGVPSHSDARLKVLLPNRETLVLNALIASFRDECPLVMRTLSDMLVNHFPLNWVKFTKREKLALIECTLVLVNKAEWSFTRSLYKWLFNISNDFSAPMHTGEYDSMAHEASEDMGNEELDLAYFRKHVKSDFIEAIKGLLQNKPSTIDELMEPIKMIVSLVSDIDLHGLANEVMPDLSLPILKYVSFDYDEDEWKVDMVNRAKMIFDPTLTPPHFIFEAIGRGFRELVEANNLNTTQEWDELLQLLYIYIEQIISNPKYLITGMRGLLNQAFTSLQSISIDDDILTNILILVKDILQKLDNAVKTSHLIDEDYGMENVFSESIELRSSVIFFLQHYYKDALDKYLASSESEIKVVTLDQLNNLTINLARLSQLGWDGDKVPVWIFTLAACSQSSSDVFTCRSARTLIELMKLDNRVRKQLTDSGDIYNISKHLYCMLDMKYETSHSEIVFLLLELHELCISTPSEVEKTLMESLSDTRSVNKMDAISRFSVLWKYSHIHFPNFPVFQDAVGLVLDFVTDRDPHIRYHARSFLSDAVMHLPHLVDSIIISLLSIDENYSEIEWGPHEGGGTDRPLTMSARSNFSNKGLPTVQSPSPKDTDKMVHMFKHLSSILTCEGQSTTEAMQRSILSPNLMKAIEAYRTSKMPSKVTAHVCPASAAYSATYLGALSNMDGKSWFPQLVDVNNDSYDDDCIFDYVDLLVIIALNYICINVDISYIMQAVTTNNLKKIHGDSMDATMAKSLLDCGVQSNDEDTLVMFRCTAIEFLKLFLSTIQPTARAKEVSCLISRPLICMLLYFHLHRETVIQTQLLLLLKVVLYKSHLSGPFVSSYTKWLISVLRNKQSETDEEMTELGLSVPPSAAPSTTKFRLWDFAFANDEGTPNIIADGYVSGVVEDAILKAISAKEQKVQNLRALGGCAILGLVLRLCCNGATIAADLLNSYVEFSLLSTRYMPPRLLYSFVSTLMHEFCLQLKDRQDIGIECMSIYLKGLLDLCGCATGIISQGSVRPWGTERGTPRYSNERATPTVANRDSWILKPTLSISHAECKTEEAGGPVEPARFRLWDVVDSCVQCLAFLGAEGEGGDAYFSCPKQAHAQSTFIRARGAEAMGGQVLSIFNLLYTKLPLYFVEGCLATWGSCYPKKQDHTTVANAKRKKKAMLGALSSMKVDLPGLCSHILDMFESYCKGDKFKETSQGIHLLACSVRESVMMEFIKELLILSAGTYVSEESNVGGKGAADPSASVLGIVNRTASLVLRYWRQPVMAIWSLHMYLSIDKLMTIRSIHLESKQARKRISSLVLNVLLCGAKSFHKTGSSLSPSQFDMEPPLPAYLELLADKIGDPRVIAGDDLPISDGELSSTNIYYLAYNCLGQLLLFCYDICHLKRTSPLAGIVLRTLCENLVANVVPALAKKGGKRPSASAPPGGEGGTLYSSISMDFSDFQANPINTPNQWRYRYLALLLVRHLPYRFYSPCLYYMKQPIVEMLNSPGFFYMDRRSLLCLMKLVSTIVQEDLKEEKGLVKLDAYAVPYSTSVFSLKANEAQQRCSCLKRLSFVIYSCENDTFAGHISKILERITDSIRYLELEKNGMGEDEVALQAQILLTMRILLLKMSQGYLMVLWPVLLSELIKVFDRNKLKLALFCSSMDAVDKVIYNDSDVRLLLEAVKTINVACTLRLYDFLIFQWIFVPCVAPEPDAGSEGAQPHSSVDLSGVKLDKAYIEQNFLPFYTIIKYLYQRKDGVPIEATYHVSKAIALGLNESQDQGRVNLSRINRHIENDLMELDHDLVDLYPEISVHSIYKVYHKASLRPL</sequence>
<evidence type="ECO:0000256" key="1">
    <source>
        <dbReference type="ARBA" id="ARBA00022448"/>
    </source>
</evidence>
<dbReference type="PANTHER" id="PTHR14042">
    <property type="entry name" value="DOPEY-RELATED"/>
    <property type="match status" value="1"/>
</dbReference>
<dbReference type="GO" id="GO:0005829">
    <property type="term" value="C:cytosol"/>
    <property type="evidence" value="ECO:0007669"/>
    <property type="project" value="GOC"/>
</dbReference>
<dbReference type="GeneID" id="24424592"/>
<comment type="similarity">
    <text evidence="3">Belongs to the DOP1 family.</text>
</comment>
<dbReference type="GO" id="GO:0005802">
    <property type="term" value="C:trans-Golgi network"/>
    <property type="evidence" value="ECO:0007669"/>
    <property type="project" value="TreeGrafter"/>
</dbReference>
<dbReference type="KEGG" id="bmic:BMR1_02g04060"/>
<dbReference type="VEuPathDB" id="PiroplasmaDB:BMR1_02g04060"/>
<gene>
    <name evidence="6" type="ORF">BMR1_02g04060</name>
</gene>
<dbReference type="Pfam" id="PF24598">
    <property type="entry name" value="DOP1_C"/>
    <property type="match status" value="1"/>
</dbReference>
<evidence type="ECO:0000313" key="6">
    <source>
        <dbReference type="EMBL" id="SJK86164.1"/>
    </source>
</evidence>
<evidence type="ECO:0000256" key="2">
    <source>
        <dbReference type="ARBA" id="ARBA00022927"/>
    </source>
</evidence>
<organism evidence="6 7">
    <name type="scientific">Babesia microti (strain RI)</name>
    <dbReference type="NCBI Taxonomy" id="1133968"/>
    <lineage>
        <taxon>Eukaryota</taxon>
        <taxon>Sar</taxon>
        <taxon>Alveolata</taxon>
        <taxon>Apicomplexa</taxon>
        <taxon>Aconoidasida</taxon>
        <taxon>Piroplasmida</taxon>
        <taxon>Babesiidae</taxon>
        <taxon>Babesia</taxon>
    </lineage>
</organism>
<dbReference type="InterPro" id="IPR040314">
    <property type="entry name" value="DOP1"/>
</dbReference>
<feature type="domain" description="DOP1 N-terminal" evidence="4">
    <location>
        <begin position="16"/>
        <end position="301"/>
    </location>
</feature>
<keyword evidence="1" id="KW-0813">Transport</keyword>
<dbReference type="InterPro" id="IPR016024">
    <property type="entry name" value="ARM-type_fold"/>
</dbReference>
<dbReference type="OrthoDB" id="297643at2759"/>
<dbReference type="GO" id="GO:0006895">
    <property type="term" value="P:Golgi to endosome transport"/>
    <property type="evidence" value="ECO:0007669"/>
    <property type="project" value="InterPro"/>
</dbReference>
<keyword evidence="7" id="KW-1185">Reference proteome</keyword>
<dbReference type="RefSeq" id="XP_021338357.1">
    <property type="nucleotide sequence ID" value="XM_021481752.1"/>
</dbReference>
<evidence type="ECO:0000256" key="3">
    <source>
        <dbReference type="ARBA" id="ARBA00046326"/>
    </source>
</evidence>
<reference evidence="6 7" key="2">
    <citation type="journal article" date="2013" name="PLoS ONE">
        <title>Whole genome mapping and re-organization of the nuclear and mitochondrial genomes of Babesia microti isolates.</title>
        <authorList>
            <person name="Cornillot E."/>
            <person name="Dassouli A."/>
            <person name="Garg A."/>
            <person name="Pachikara N."/>
            <person name="Randazzo S."/>
            <person name="Depoix D."/>
            <person name="Carcy B."/>
            <person name="Delbecq S."/>
            <person name="Frutos R."/>
            <person name="Silva J.C."/>
            <person name="Sutton R."/>
            <person name="Krause P.J."/>
            <person name="Mamoun C.B."/>
        </authorList>
    </citation>
    <scope>NUCLEOTIDE SEQUENCE [LARGE SCALE GENOMIC DNA]</scope>
    <source>
        <strain evidence="6 7">RI</strain>
    </source>
</reference>
<dbReference type="EMBL" id="FO082872">
    <property type="protein sequence ID" value="SJK86164.1"/>
    <property type="molecule type" value="Genomic_DNA"/>
</dbReference>
<feature type="domain" description="DOP1-like C-terminal" evidence="5">
    <location>
        <begin position="1687"/>
        <end position="1895"/>
    </location>
</feature>
<dbReference type="GO" id="GO:0015031">
    <property type="term" value="P:protein transport"/>
    <property type="evidence" value="ECO:0007669"/>
    <property type="project" value="UniProtKB-KW"/>
</dbReference>
<dbReference type="Proteomes" id="UP000002899">
    <property type="component" value="Chromosome II"/>
</dbReference>
<evidence type="ECO:0000259" key="5">
    <source>
        <dbReference type="Pfam" id="PF24598"/>
    </source>
</evidence>
<dbReference type="GO" id="GO:0005768">
    <property type="term" value="C:endosome"/>
    <property type="evidence" value="ECO:0007669"/>
    <property type="project" value="TreeGrafter"/>
</dbReference>
<dbReference type="PANTHER" id="PTHR14042:SF24">
    <property type="entry name" value="PROTEIN DOPEY-1 HOMOLOG"/>
    <property type="match status" value="1"/>
</dbReference>
<reference evidence="6 7" key="3">
    <citation type="journal article" date="2016" name="Sci. Rep.">
        <title>Genome-wide diversity and gene expression profiling of Babesia microti isolates identify polymorphic genes that mediate host-pathogen interactions.</title>
        <authorList>
            <person name="Silva J.C."/>
            <person name="Cornillot E."/>
            <person name="McCracken C."/>
            <person name="Usmani-Brown S."/>
            <person name="Dwivedi A."/>
            <person name="Ifeonu O.O."/>
            <person name="Crabtree J."/>
            <person name="Gotia H.T."/>
            <person name="Virji A.Z."/>
            <person name="Reynes C."/>
            <person name="Colinge J."/>
            <person name="Kumar V."/>
            <person name="Lawres L."/>
            <person name="Pazzi J.E."/>
            <person name="Pablo J.V."/>
            <person name="Hung C."/>
            <person name="Brancato J."/>
            <person name="Kumari P."/>
            <person name="Orvis J."/>
            <person name="Tretina K."/>
            <person name="Chibucos M."/>
            <person name="Ott S."/>
            <person name="Sadzewicz L."/>
            <person name="Sengamalay N."/>
            <person name="Shetty A.C."/>
            <person name="Su Q."/>
            <person name="Tallon L."/>
            <person name="Fraser C.M."/>
            <person name="Frutos R."/>
            <person name="Molina D.M."/>
            <person name="Krause P.J."/>
            <person name="Ben Mamoun C."/>
        </authorList>
    </citation>
    <scope>NUCLEOTIDE SEQUENCE [LARGE SCALE GENOMIC DNA]</scope>
    <source>
        <strain evidence="6 7">RI</strain>
    </source>
</reference>
<evidence type="ECO:0000259" key="4">
    <source>
        <dbReference type="Pfam" id="PF04118"/>
    </source>
</evidence>
<dbReference type="SUPFAM" id="SSF48371">
    <property type="entry name" value="ARM repeat"/>
    <property type="match status" value="1"/>
</dbReference>
<protein>
    <submittedName>
        <fullName evidence="6">Protein dopey-1</fullName>
    </submittedName>
</protein>
<dbReference type="InterPro" id="IPR007249">
    <property type="entry name" value="DOP1_N"/>
</dbReference>
<keyword evidence="2" id="KW-0653">Protein transport</keyword>
<dbReference type="Pfam" id="PF04118">
    <property type="entry name" value="Dopey_N"/>
    <property type="match status" value="1"/>
</dbReference>
<evidence type="ECO:0000313" key="7">
    <source>
        <dbReference type="Proteomes" id="UP000002899"/>
    </source>
</evidence>
<dbReference type="InterPro" id="IPR056457">
    <property type="entry name" value="DOP1_C"/>
</dbReference>
<proteinExistence type="inferred from homology"/>
<name>A0A1R4AB57_BABMR</name>
<accession>A0A1R4AB57</accession>
<reference evidence="6 7" key="1">
    <citation type="journal article" date="2012" name="Nucleic Acids Res.">
        <title>Sequencing of the smallest Apicomplexan genome from the human pathogen Babesia microti.</title>
        <authorList>
            <person name="Cornillot E."/>
            <person name="Hadj-Kaddour K."/>
            <person name="Dassouli A."/>
            <person name="Noel B."/>
            <person name="Ranwez V."/>
            <person name="Vacherie B."/>
            <person name="Augagneur Y."/>
            <person name="Bres V."/>
            <person name="Duclos A."/>
            <person name="Randazzo S."/>
            <person name="Carcy B."/>
            <person name="Debierre-Grockiego F."/>
            <person name="Delbecq S."/>
            <person name="Moubri-Menage K."/>
            <person name="Shams-Eldin H."/>
            <person name="Usmani-Brown S."/>
            <person name="Bringaud F."/>
            <person name="Wincker P."/>
            <person name="Vivares C.P."/>
            <person name="Schwarz R.T."/>
            <person name="Schetters T.P."/>
            <person name="Krause P.J."/>
            <person name="Gorenflot A."/>
            <person name="Berry V."/>
            <person name="Barbe V."/>
            <person name="Ben Mamoun C."/>
        </authorList>
    </citation>
    <scope>NUCLEOTIDE SEQUENCE [LARGE SCALE GENOMIC DNA]</scope>
    <source>
        <strain evidence="6 7">RI</strain>
    </source>
</reference>